<dbReference type="Pfam" id="PF00015">
    <property type="entry name" value="MCPsignal"/>
    <property type="match status" value="1"/>
</dbReference>
<feature type="coiled-coil region" evidence="4">
    <location>
        <begin position="272"/>
        <end position="334"/>
    </location>
</feature>
<dbReference type="SMART" id="SM00283">
    <property type="entry name" value="MA"/>
    <property type="match status" value="1"/>
</dbReference>
<keyword evidence="5" id="KW-1133">Transmembrane helix</keyword>
<sequence>MARPLRSFSLSLQARYWTMVAIAIGLFSLVIALAYHTIAAQTETMRVAYSGQVAPLVDLAQLKQLTERQASFLYRVFADASQKISSFDPQALERTATQADAILATFGQRAMGEDERAAFAKLEESAHRFRQAVDTARQTIELYGDDLAGLGRAQRGLIGQIETQLRDVHAALDALMALERDGTRAAFERSAERSDRNRLAIAALFAGAALLLVALATLSTRRLRHGMRTVLEFARAVAALDLRHELDDAGRDEIGSLAAALKEMRTQLRGFVSTLAQAAQQLEASVAAERERASHTAGTAAHQAESAQEMAAGIEELSTAMDQTATDAQQAAERVAQGIEHSRAAAGRVRAHTHKAAALAQRLDALAEDARLIDGEMRSVRHVVELIREVAEQTNLLALNAAIEAARAGEHGRGFAVVADEVRKLSERTAQATGEIGGTIHRVETRVTQMAADMAQGEESIQETLASAHEALEAIDAIERTMDDIGEQARAIRDGVHEQAGVNRQIAQEVAKVAGTAETLAELARQGRDAAGELDRLTQTLAALLQRFRA</sequence>
<keyword evidence="1 3" id="KW-0807">Transducer</keyword>
<proteinExistence type="inferred from homology"/>
<evidence type="ECO:0000256" key="2">
    <source>
        <dbReference type="ARBA" id="ARBA00029447"/>
    </source>
</evidence>
<evidence type="ECO:0000259" key="7">
    <source>
        <dbReference type="PROSITE" id="PS50885"/>
    </source>
</evidence>
<dbReference type="OrthoDB" id="5287651at2"/>
<evidence type="ECO:0000313" key="9">
    <source>
        <dbReference type="Proteomes" id="UP000182108"/>
    </source>
</evidence>
<evidence type="ECO:0000256" key="5">
    <source>
        <dbReference type="SAM" id="Phobius"/>
    </source>
</evidence>
<keyword evidence="9" id="KW-1185">Reference proteome</keyword>
<keyword evidence="5" id="KW-0812">Transmembrane</keyword>
<reference evidence="9" key="1">
    <citation type="submission" date="2015-08" db="EMBL/GenBank/DDBJ databases">
        <authorList>
            <person name="Babu N.S."/>
            <person name="Beckwith C.J."/>
            <person name="Beseler K.G."/>
            <person name="Brison A."/>
            <person name="Carone J.V."/>
            <person name="Caskin T.P."/>
            <person name="Diamond M."/>
            <person name="Durham M.E."/>
            <person name="Foxe J.M."/>
            <person name="Go M."/>
            <person name="Henderson B.A."/>
            <person name="Jones I.B."/>
            <person name="McGettigan J.A."/>
            <person name="Micheletti S.J."/>
            <person name="Nasrallah M.E."/>
            <person name="Ortiz D."/>
            <person name="Piller C.R."/>
            <person name="Privatt S.R."/>
            <person name="Schneider S.L."/>
            <person name="Sharp S."/>
            <person name="Smith T.C."/>
            <person name="Stanton J.D."/>
            <person name="Ullery H.E."/>
            <person name="Wilson R.J."/>
            <person name="Serrano M.G."/>
            <person name="Buck G."/>
            <person name="Lee V."/>
            <person name="Wang Y."/>
            <person name="Carvalho R."/>
            <person name="Voegtly L."/>
            <person name="Shi R."/>
            <person name="Duckworth R."/>
            <person name="Johnson A."/>
            <person name="Loviza R."/>
            <person name="Walstead R."/>
            <person name="Shah Z."/>
            <person name="Kiflezghi M."/>
            <person name="Wade K."/>
            <person name="Ball S.L."/>
            <person name="Bradley K.W."/>
            <person name="Asai D.J."/>
            <person name="Bowman C.A."/>
            <person name="Russell D.A."/>
            <person name="Pope W.H."/>
            <person name="Jacobs-Sera D."/>
            <person name="Hendrix R.W."/>
            <person name="Hatfull G.F."/>
        </authorList>
    </citation>
    <scope>NUCLEOTIDE SEQUENCE [LARGE SCALE GENOMIC DNA]</scope>
    <source>
        <strain evidence="9">JCM 19170</strain>
    </source>
</reference>
<accession>A0A0K6IPC6</accession>
<feature type="domain" description="Methyl-accepting transducer" evidence="6">
    <location>
        <begin position="278"/>
        <end position="514"/>
    </location>
</feature>
<evidence type="ECO:0000259" key="6">
    <source>
        <dbReference type="PROSITE" id="PS50111"/>
    </source>
</evidence>
<dbReference type="PANTHER" id="PTHR32089:SF112">
    <property type="entry name" value="LYSOZYME-LIKE PROTEIN-RELATED"/>
    <property type="match status" value="1"/>
</dbReference>
<dbReference type="PROSITE" id="PS50885">
    <property type="entry name" value="HAMP"/>
    <property type="match status" value="1"/>
</dbReference>
<name>A0A0K6IPC6_9PROT</name>
<dbReference type="PANTHER" id="PTHR32089">
    <property type="entry name" value="METHYL-ACCEPTING CHEMOTAXIS PROTEIN MCPB"/>
    <property type="match status" value="1"/>
</dbReference>
<feature type="domain" description="HAMP" evidence="7">
    <location>
        <begin position="221"/>
        <end position="273"/>
    </location>
</feature>
<keyword evidence="5" id="KW-0472">Membrane</keyword>
<gene>
    <name evidence="8" type="ORF">Ga0061068_101227</name>
</gene>
<dbReference type="GO" id="GO:0007165">
    <property type="term" value="P:signal transduction"/>
    <property type="evidence" value="ECO:0007669"/>
    <property type="project" value="UniProtKB-KW"/>
</dbReference>
<feature type="transmembrane region" description="Helical" evidence="5">
    <location>
        <begin position="199"/>
        <end position="218"/>
    </location>
</feature>
<dbReference type="InterPro" id="IPR004089">
    <property type="entry name" value="MCPsignal_dom"/>
</dbReference>
<feature type="transmembrane region" description="Helical" evidence="5">
    <location>
        <begin position="16"/>
        <end position="36"/>
    </location>
</feature>
<dbReference type="Proteomes" id="UP000182108">
    <property type="component" value="Unassembled WGS sequence"/>
</dbReference>
<evidence type="ECO:0000256" key="1">
    <source>
        <dbReference type="ARBA" id="ARBA00023224"/>
    </source>
</evidence>
<dbReference type="CDD" id="cd06225">
    <property type="entry name" value="HAMP"/>
    <property type="match status" value="1"/>
</dbReference>
<keyword evidence="4" id="KW-0175">Coiled coil</keyword>
<evidence type="ECO:0000313" key="8">
    <source>
        <dbReference type="EMBL" id="CUB05137.1"/>
    </source>
</evidence>
<dbReference type="InterPro" id="IPR003660">
    <property type="entry name" value="HAMP_dom"/>
</dbReference>
<organism evidence="8 9">
    <name type="scientific">Tepidiphilus thermophilus</name>
    <dbReference type="NCBI Taxonomy" id="876478"/>
    <lineage>
        <taxon>Bacteria</taxon>
        <taxon>Pseudomonadati</taxon>
        <taxon>Pseudomonadota</taxon>
        <taxon>Hydrogenophilia</taxon>
        <taxon>Hydrogenophilales</taxon>
        <taxon>Hydrogenophilaceae</taxon>
        <taxon>Tepidiphilus</taxon>
    </lineage>
</organism>
<dbReference type="EMBL" id="CYHH01000001">
    <property type="protein sequence ID" value="CUB05137.1"/>
    <property type="molecule type" value="Genomic_DNA"/>
</dbReference>
<dbReference type="SMART" id="SM00304">
    <property type="entry name" value="HAMP"/>
    <property type="match status" value="1"/>
</dbReference>
<evidence type="ECO:0000256" key="3">
    <source>
        <dbReference type="PROSITE-ProRule" id="PRU00284"/>
    </source>
</evidence>
<dbReference type="RefSeq" id="WP_055422600.1">
    <property type="nucleotide sequence ID" value="NZ_CYHH01000001.1"/>
</dbReference>
<dbReference type="Gene3D" id="1.10.287.950">
    <property type="entry name" value="Methyl-accepting chemotaxis protein"/>
    <property type="match status" value="1"/>
</dbReference>
<dbReference type="AlphaFoldDB" id="A0A0K6IPC6"/>
<dbReference type="Pfam" id="PF00672">
    <property type="entry name" value="HAMP"/>
    <property type="match status" value="1"/>
</dbReference>
<dbReference type="GO" id="GO:0016020">
    <property type="term" value="C:membrane"/>
    <property type="evidence" value="ECO:0007669"/>
    <property type="project" value="InterPro"/>
</dbReference>
<comment type="similarity">
    <text evidence="2">Belongs to the methyl-accepting chemotaxis (MCP) protein family.</text>
</comment>
<protein>
    <submittedName>
        <fullName evidence="8">Methyl-accepting chemotaxis protein</fullName>
    </submittedName>
</protein>
<dbReference type="PROSITE" id="PS50111">
    <property type="entry name" value="CHEMOTAXIS_TRANSDUC_2"/>
    <property type="match status" value="1"/>
</dbReference>
<evidence type="ECO:0000256" key="4">
    <source>
        <dbReference type="SAM" id="Coils"/>
    </source>
</evidence>
<dbReference type="SUPFAM" id="SSF58104">
    <property type="entry name" value="Methyl-accepting chemotaxis protein (MCP) signaling domain"/>
    <property type="match status" value="1"/>
</dbReference>